<protein>
    <recommendedName>
        <fullName evidence="3">Lipoprotein</fullName>
    </recommendedName>
</protein>
<proteinExistence type="predicted"/>
<dbReference type="RefSeq" id="WP_108974789.1">
    <property type="nucleotide sequence ID" value="NZ_BFBB01000003.1"/>
</dbReference>
<dbReference type="PROSITE" id="PS51257">
    <property type="entry name" value="PROKAR_LIPOPROTEIN"/>
    <property type="match status" value="1"/>
</dbReference>
<evidence type="ECO:0008006" key="3">
    <source>
        <dbReference type="Google" id="ProtNLM"/>
    </source>
</evidence>
<accession>A0A2P2DYL3</accession>
<dbReference type="Proteomes" id="UP000245133">
    <property type="component" value="Unassembled WGS sequence"/>
</dbReference>
<reference evidence="1 2" key="1">
    <citation type="submission" date="2018-02" db="EMBL/GenBank/DDBJ databases">
        <title>Novel Leptospira species isolated from soil and water in Japan.</title>
        <authorList>
            <person name="Nakao R."/>
            <person name="Masuzawa T."/>
        </authorList>
    </citation>
    <scope>NUCLEOTIDE SEQUENCE [LARGE SCALE GENOMIC DNA]</scope>
    <source>
        <strain evidence="1 2">YH101</strain>
    </source>
</reference>
<evidence type="ECO:0000313" key="1">
    <source>
        <dbReference type="EMBL" id="GBF49690.1"/>
    </source>
</evidence>
<dbReference type="EMBL" id="BFBB01000003">
    <property type="protein sequence ID" value="GBF49690.1"/>
    <property type="molecule type" value="Genomic_DNA"/>
</dbReference>
<sequence>MRNKANSIVIGFLLLSCFCIGNVKQKKAEYRSESSAVQKQLDQLKMYFKSYALLDEAYAERLWKYANHTCDFKRAGKVETSVKPFYELKSNDLDCHWNYRKELISFTKRLHSVNDLISVEEVYFYRDKPTRLKLRIKDSDWSVERYYDWNLMRFSWIQKFTMVQFTHNNSTRKVRYLFDILNEDVRKVESLLVEDGKEVLDGWQFLQGFYQSPERCEYFEKGEKSKEENTCTLMSASFPERATLLPTFPEE</sequence>
<keyword evidence="2" id="KW-1185">Reference proteome</keyword>
<name>A0A2P2DYL3_9LEPT</name>
<gene>
    <name evidence="1" type="ORF">LPTSP4_12060</name>
</gene>
<comment type="caution">
    <text evidence="1">The sequence shown here is derived from an EMBL/GenBank/DDBJ whole genome shotgun (WGS) entry which is preliminary data.</text>
</comment>
<dbReference type="AlphaFoldDB" id="A0A2P2DYL3"/>
<evidence type="ECO:0000313" key="2">
    <source>
        <dbReference type="Proteomes" id="UP000245133"/>
    </source>
</evidence>
<dbReference type="OrthoDB" id="325504at2"/>
<organism evidence="1 2">
    <name type="scientific">Leptospira ryugenii</name>
    <dbReference type="NCBI Taxonomy" id="1917863"/>
    <lineage>
        <taxon>Bacteria</taxon>
        <taxon>Pseudomonadati</taxon>
        <taxon>Spirochaetota</taxon>
        <taxon>Spirochaetia</taxon>
        <taxon>Leptospirales</taxon>
        <taxon>Leptospiraceae</taxon>
        <taxon>Leptospira</taxon>
    </lineage>
</organism>